<protein>
    <submittedName>
        <fullName evidence="8">Octaprenyl-diphosphate synthase</fullName>
        <ecNumber evidence="8">2.5.1.90</ecNumber>
    </submittedName>
</protein>
<dbReference type="SUPFAM" id="SSF48576">
    <property type="entry name" value="Terpenoid synthases"/>
    <property type="match status" value="1"/>
</dbReference>
<dbReference type="InterPro" id="IPR000092">
    <property type="entry name" value="Polyprenyl_synt"/>
</dbReference>
<dbReference type="PANTHER" id="PTHR12001">
    <property type="entry name" value="GERANYLGERANYL PYROPHOSPHATE SYNTHASE"/>
    <property type="match status" value="1"/>
</dbReference>
<sequence length="346" mass="37311">MDPHPVTAPKTTEPARQAPAAVGDLFGPIQPALQRIEQRLQAELTSQDARVDEVVRHGYRLGGKRLRPALLLLAGEAVGELTDAHELLGVVVEMIHTATLVHDDVLDEASLRRHVDTVNARWGNERSVLLGDFLFSHAFYLAATVRSDFGDAATACQLIGRSTNRVCHGELRQTLSEGDLSLSSADYYDIIDGKTAELCACCCRLGALFSGASAEVADALESFGRNLGMAFQIADDLLDLTGDEATTGKTTGADLAKQKMTLPLIYTRDSLVNGPRVSLEEWLQNPSTESRAEVAKLVEAVGGFAFAQKTAIEYANRAVADLAVLEESELKQSLATLAFFASRRDA</sequence>
<dbReference type="InterPro" id="IPR008949">
    <property type="entry name" value="Isoprenoid_synthase_dom_sf"/>
</dbReference>
<dbReference type="GO" id="GO:0046872">
    <property type="term" value="F:metal ion binding"/>
    <property type="evidence" value="ECO:0007669"/>
    <property type="project" value="UniProtKB-KW"/>
</dbReference>
<evidence type="ECO:0000256" key="4">
    <source>
        <dbReference type="ARBA" id="ARBA00022723"/>
    </source>
</evidence>
<dbReference type="Proteomes" id="UP000317421">
    <property type="component" value="Unassembled WGS sequence"/>
</dbReference>
<dbReference type="GO" id="GO:0106350">
    <property type="term" value="F:all-trans-octaprenyl-diphosphate synthase activity"/>
    <property type="evidence" value="ECO:0007669"/>
    <property type="project" value="UniProtKB-EC"/>
</dbReference>
<comment type="cofactor">
    <cofactor evidence="1">
        <name>Mg(2+)</name>
        <dbReference type="ChEBI" id="CHEBI:18420"/>
    </cofactor>
</comment>
<reference evidence="8 9" key="1">
    <citation type="submission" date="2019-02" db="EMBL/GenBank/DDBJ databases">
        <title>Deep-cultivation of Planctomycetes and their phenomic and genomic characterization uncovers novel biology.</title>
        <authorList>
            <person name="Wiegand S."/>
            <person name="Jogler M."/>
            <person name="Boedeker C."/>
            <person name="Pinto D."/>
            <person name="Vollmers J."/>
            <person name="Rivas-Marin E."/>
            <person name="Kohn T."/>
            <person name="Peeters S.H."/>
            <person name="Heuer A."/>
            <person name="Rast P."/>
            <person name="Oberbeckmann S."/>
            <person name="Bunk B."/>
            <person name="Jeske O."/>
            <person name="Meyerdierks A."/>
            <person name="Storesund J.E."/>
            <person name="Kallscheuer N."/>
            <person name="Luecker S."/>
            <person name="Lage O.M."/>
            <person name="Pohl T."/>
            <person name="Merkel B.J."/>
            <person name="Hornburger P."/>
            <person name="Mueller R.-W."/>
            <person name="Bruemmer F."/>
            <person name="Labrenz M."/>
            <person name="Spormann A.M."/>
            <person name="Op Den Camp H."/>
            <person name="Overmann J."/>
            <person name="Amann R."/>
            <person name="Jetten M.S.M."/>
            <person name="Mascher T."/>
            <person name="Medema M.H."/>
            <person name="Devos D.P."/>
            <person name="Kaster A.-K."/>
            <person name="Ovreas L."/>
            <person name="Rohde M."/>
            <person name="Galperin M.Y."/>
            <person name="Jogler C."/>
        </authorList>
    </citation>
    <scope>NUCLEOTIDE SEQUENCE [LARGE SCALE GENOMIC DNA]</scope>
    <source>
        <strain evidence="8 9">Pla108</strain>
    </source>
</reference>
<keyword evidence="3 6" id="KW-0808">Transferase</keyword>
<dbReference type="GO" id="GO:0008299">
    <property type="term" value="P:isoprenoid biosynthetic process"/>
    <property type="evidence" value="ECO:0007669"/>
    <property type="project" value="InterPro"/>
</dbReference>
<comment type="caution">
    <text evidence="8">The sequence shown here is derived from an EMBL/GenBank/DDBJ whole genome shotgun (WGS) entry which is preliminary data.</text>
</comment>
<dbReference type="EMBL" id="SJPR01000004">
    <property type="protein sequence ID" value="TWT95948.1"/>
    <property type="molecule type" value="Genomic_DNA"/>
</dbReference>
<dbReference type="PANTHER" id="PTHR12001:SF69">
    <property type="entry name" value="ALL TRANS-POLYPRENYL-DIPHOSPHATE SYNTHASE PDSS1"/>
    <property type="match status" value="1"/>
</dbReference>
<proteinExistence type="inferred from homology"/>
<evidence type="ECO:0000256" key="3">
    <source>
        <dbReference type="ARBA" id="ARBA00022679"/>
    </source>
</evidence>
<organism evidence="8 9">
    <name type="scientific">Botrimarina colliarenosi</name>
    <dbReference type="NCBI Taxonomy" id="2528001"/>
    <lineage>
        <taxon>Bacteria</taxon>
        <taxon>Pseudomonadati</taxon>
        <taxon>Planctomycetota</taxon>
        <taxon>Planctomycetia</taxon>
        <taxon>Pirellulales</taxon>
        <taxon>Lacipirellulaceae</taxon>
        <taxon>Botrimarina</taxon>
    </lineage>
</organism>
<dbReference type="InterPro" id="IPR033749">
    <property type="entry name" value="Polyprenyl_synt_CS"/>
</dbReference>
<dbReference type="AlphaFoldDB" id="A0A5C6A9F6"/>
<dbReference type="Gene3D" id="1.10.600.10">
    <property type="entry name" value="Farnesyl Diphosphate Synthase"/>
    <property type="match status" value="1"/>
</dbReference>
<feature type="region of interest" description="Disordered" evidence="7">
    <location>
        <begin position="1"/>
        <end position="21"/>
    </location>
</feature>
<name>A0A5C6A9F6_9BACT</name>
<dbReference type="Pfam" id="PF00348">
    <property type="entry name" value="polyprenyl_synt"/>
    <property type="match status" value="1"/>
</dbReference>
<dbReference type="PROSITE" id="PS00723">
    <property type="entry name" value="POLYPRENYL_SYNTHASE_1"/>
    <property type="match status" value="1"/>
</dbReference>
<evidence type="ECO:0000256" key="5">
    <source>
        <dbReference type="ARBA" id="ARBA00022842"/>
    </source>
</evidence>
<evidence type="ECO:0000313" key="9">
    <source>
        <dbReference type="Proteomes" id="UP000317421"/>
    </source>
</evidence>
<comment type="similarity">
    <text evidence="2 6">Belongs to the FPP/GGPP synthase family.</text>
</comment>
<dbReference type="PROSITE" id="PS00444">
    <property type="entry name" value="POLYPRENYL_SYNTHASE_2"/>
    <property type="match status" value="1"/>
</dbReference>
<evidence type="ECO:0000256" key="2">
    <source>
        <dbReference type="ARBA" id="ARBA00006706"/>
    </source>
</evidence>
<keyword evidence="4" id="KW-0479">Metal-binding</keyword>
<dbReference type="CDD" id="cd00685">
    <property type="entry name" value="Trans_IPPS_HT"/>
    <property type="match status" value="1"/>
</dbReference>
<keyword evidence="9" id="KW-1185">Reference proteome</keyword>
<accession>A0A5C6A9F6</accession>
<evidence type="ECO:0000256" key="7">
    <source>
        <dbReference type="SAM" id="MobiDB-lite"/>
    </source>
</evidence>
<evidence type="ECO:0000256" key="1">
    <source>
        <dbReference type="ARBA" id="ARBA00001946"/>
    </source>
</evidence>
<dbReference type="EC" id="2.5.1.90" evidence="8"/>
<keyword evidence="5" id="KW-0460">Magnesium</keyword>
<dbReference type="RefSeq" id="WP_231934521.1">
    <property type="nucleotide sequence ID" value="NZ_SJPR01000004.1"/>
</dbReference>
<gene>
    <name evidence="8" type="primary">ispB</name>
    <name evidence="8" type="ORF">Pla108_30250</name>
</gene>
<evidence type="ECO:0000256" key="6">
    <source>
        <dbReference type="RuleBase" id="RU004466"/>
    </source>
</evidence>
<evidence type="ECO:0000313" key="8">
    <source>
        <dbReference type="EMBL" id="TWT95948.1"/>
    </source>
</evidence>
<dbReference type="SFLD" id="SFLDS00005">
    <property type="entry name" value="Isoprenoid_Synthase_Type_I"/>
    <property type="match status" value="1"/>
</dbReference>